<dbReference type="STRING" id="188477.A0A3S1HK73"/>
<dbReference type="PRINTS" id="PR00421">
    <property type="entry name" value="THIOREDOXIN"/>
</dbReference>
<dbReference type="Gene3D" id="3.40.30.10">
    <property type="entry name" value="Glutaredoxin"/>
    <property type="match status" value="2"/>
</dbReference>
<evidence type="ECO:0000256" key="4">
    <source>
        <dbReference type="ARBA" id="ARBA00023136"/>
    </source>
</evidence>
<organism evidence="8 9">
    <name type="scientific">Elysia chlorotica</name>
    <name type="common">Eastern emerald elysia</name>
    <name type="synonym">Sea slug</name>
    <dbReference type="NCBI Taxonomy" id="188477"/>
    <lineage>
        <taxon>Eukaryota</taxon>
        <taxon>Metazoa</taxon>
        <taxon>Spiralia</taxon>
        <taxon>Lophotrochozoa</taxon>
        <taxon>Mollusca</taxon>
        <taxon>Gastropoda</taxon>
        <taxon>Heterobranchia</taxon>
        <taxon>Euthyneura</taxon>
        <taxon>Panpulmonata</taxon>
        <taxon>Sacoglossa</taxon>
        <taxon>Placobranchoidea</taxon>
        <taxon>Plakobranchidae</taxon>
        <taxon>Elysia</taxon>
    </lineage>
</organism>
<evidence type="ECO:0000313" key="9">
    <source>
        <dbReference type="Proteomes" id="UP000271974"/>
    </source>
</evidence>
<evidence type="ECO:0000256" key="2">
    <source>
        <dbReference type="ARBA" id="ARBA00022692"/>
    </source>
</evidence>
<dbReference type="PANTHER" id="PTHR46426:SF1">
    <property type="entry name" value="PROTEIN DISULFIDE-ISOMERASE TMX3"/>
    <property type="match status" value="1"/>
</dbReference>
<gene>
    <name evidence="8" type="ORF">EGW08_011071</name>
</gene>
<protein>
    <recommendedName>
        <fullName evidence="7">Thioredoxin domain-containing protein</fullName>
    </recommendedName>
</protein>
<reference evidence="8 9" key="1">
    <citation type="submission" date="2019-01" db="EMBL/GenBank/DDBJ databases">
        <title>A draft genome assembly of the solar-powered sea slug Elysia chlorotica.</title>
        <authorList>
            <person name="Cai H."/>
            <person name="Li Q."/>
            <person name="Fang X."/>
            <person name="Li J."/>
            <person name="Curtis N.E."/>
            <person name="Altenburger A."/>
            <person name="Shibata T."/>
            <person name="Feng M."/>
            <person name="Maeda T."/>
            <person name="Schwartz J.A."/>
            <person name="Shigenobu S."/>
            <person name="Lundholm N."/>
            <person name="Nishiyama T."/>
            <person name="Yang H."/>
            <person name="Hasebe M."/>
            <person name="Li S."/>
            <person name="Pierce S.K."/>
            <person name="Wang J."/>
        </authorList>
    </citation>
    <scope>NUCLEOTIDE SEQUENCE [LARGE SCALE GENOMIC DNA]</scope>
    <source>
        <strain evidence="8">EC2010</strain>
        <tissue evidence="8">Whole organism of an adult</tissue>
    </source>
</reference>
<sequence length="464" mass="52360">RILYVFGICGLFASCRSQLELDERFKEYKNHGMWLVEFYAPWCGHCKQLEPIYREVAKELHQMGSPIRTAKLDCTRYSDIASEFSVRGFPTIMFISSDRRYTHRGDRSKEEIIEFALRAQGPTVRKLSSIGKFNEALSQHSDSVFFLFIGNDDEQNDFFKKYSASADLHAISSYFYYGKRNIIETRQIQRHPTLLVFKDHQYFEYMPPDGVVTAASVEAWINRERYSAFPKTSGPGLNEMSNSAEFLVILAAEAKDLSDPSSKSARLYQVVKEVAFGQREKFHGRFQFVWMDETETVSSIAMSFLGSPSLMALRTSDHLYYMPEGTGSITVDQLGAFLDRVADGRETAYGGTSFLMRVRRLLFDIVSTIVSIWQASRWLFLLMFGLPTTIISIICYSLCCLETIDDGPADSDEDDDEDGEGSHGRLYDGPPPPLTSSQPSSPPSYDSVASGGAAPKAVDDKKNE</sequence>
<dbReference type="Proteomes" id="UP000271974">
    <property type="component" value="Unassembled WGS sequence"/>
</dbReference>
<evidence type="ECO:0000256" key="6">
    <source>
        <dbReference type="SAM" id="MobiDB-lite"/>
    </source>
</evidence>
<dbReference type="PANTHER" id="PTHR46426">
    <property type="entry name" value="PROTEIN DISULFIDE-ISOMERASE TMX3"/>
    <property type="match status" value="1"/>
</dbReference>
<accession>A0A3S1HK73</accession>
<keyword evidence="4" id="KW-0472">Membrane</keyword>
<comment type="subcellular location">
    <subcellularLocation>
        <location evidence="1">Endoplasmic reticulum membrane</location>
        <topology evidence="1">Single-pass membrane protein</topology>
    </subcellularLocation>
</comment>
<feature type="domain" description="Thioredoxin" evidence="7">
    <location>
        <begin position="1"/>
        <end position="121"/>
    </location>
</feature>
<dbReference type="AlphaFoldDB" id="A0A3S1HK73"/>
<evidence type="ECO:0000256" key="5">
    <source>
        <dbReference type="ARBA" id="ARBA00045246"/>
    </source>
</evidence>
<evidence type="ECO:0000256" key="1">
    <source>
        <dbReference type="ARBA" id="ARBA00004389"/>
    </source>
</evidence>
<evidence type="ECO:0000313" key="8">
    <source>
        <dbReference type="EMBL" id="RUS81163.1"/>
    </source>
</evidence>
<dbReference type="Pfam" id="PF13848">
    <property type="entry name" value="Thioredoxin_6"/>
    <property type="match status" value="1"/>
</dbReference>
<comment type="caution">
    <text evidence="8">The sequence shown here is derived from an EMBL/GenBank/DDBJ whole genome shotgun (WGS) entry which is preliminary data.</text>
</comment>
<proteinExistence type="predicted"/>
<feature type="region of interest" description="Disordered" evidence="6">
    <location>
        <begin position="408"/>
        <end position="464"/>
    </location>
</feature>
<keyword evidence="2" id="KW-0812">Transmembrane</keyword>
<name>A0A3S1HK73_ELYCH</name>
<dbReference type="InterPro" id="IPR052250">
    <property type="entry name" value="PDI_TMX3"/>
</dbReference>
<dbReference type="OrthoDB" id="74910at2759"/>
<feature type="compositionally biased region" description="Acidic residues" evidence="6">
    <location>
        <begin position="408"/>
        <end position="419"/>
    </location>
</feature>
<dbReference type="SUPFAM" id="SSF52833">
    <property type="entry name" value="Thioredoxin-like"/>
    <property type="match status" value="2"/>
</dbReference>
<keyword evidence="9" id="KW-1185">Reference proteome</keyword>
<dbReference type="InterPro" id="IPR017937">
    <property type="entry name" value="Thioredoxin_CS"/>
</dbReference>
<dbReference type="InterPro" id="IPR036249">
    <property type="entry name" value="Thioredoxin-like_sf"/>
</dbReference>
<dbReference type="PROSITE" id="PS00194">
    <property type="entry name" value="THIOREDOXIN_1"/>
    <property type="match status" value="1"/>
</dbReference>
<dbReference type="Pfam" id="PF00085">
    <property type="entry name" value="Thioredoxin"/>
    <property type="match status" value="1"/>
</dbReference>
<keyword evidence="3" id="KW-1133">Transmembrane helix</keyword>
<comment type="function">
    <text evidence="5">Probable disulfide isomerase, which participates in the folding of proteins containing disulfide bonds. May act as a dithiol oxidase. Acts as a regulator of endoplasmic reticulum-mitochondria contact sites via its ability to regulate redox signals.</text>
</comment>
<dbReference type="GO" id="GO:0005789">
    <property type="term" value="C:endoplasmic reticulum membrane"/>
    <property type="evidence" value="ECO:0007669"/>
    <property type="project" value="UniProtKB-SubCell"/>
</dbReference>
<dbReference type="EMBL" id="RQTK01000352">
    <property type="protein sequence ID" value="RUS81163.1"/>
    <property type="molecule type" value="Genomic_DNA"/>
</dbReference>
<feature type="non-terminal residue" evidence="8">
    <location>
        <position position="1"/>
    </location>
</feature>
<evidence type="ECO:0000259" key="7">
    <source>
        <dbReference type="PROSITE" id="PS51352"/>
    </source>
</evidence>
<evidence type="ECO:0000256" key="3">
    <source>
        <dbReference type="ARBA" id="ARBA00022989"/>
    </source>
</evidence>
<dbReference type="PROSITE" id="PS51352">
    <property type="entry name" value="THIOREDOXIN_2"/>
    <property type="match status" value="1"/>
</dbReference>
<dbReference type="InterPro" id="IPR013766">
    <property type="entry name" value="Thioredoxin_domain"/>
</dbReference>